<evidence type="ECO:0000256" key="1">
    <source>
        <dbReference type="SAM" id="Coils"/>
    </source>
</evidence>
<dbReference type="InterPro" id="IPR036508">
    <property type="entry name" value="Chitin-bd_dom_sf"/>
</dbReference>
<sequence length="1271" mass="140159">MKLDFYELRQSTRSLVMRAPKMKILLLVMFVGGLLGVGAQDNFEDADKSNEYTDQEFDLRHTIPGEPGVDYPILSTVPKTSFVCQGRHEGYYADVESRCQAFRICAHTARSAQGFGFLCPNGTLFSQKHFVCDWYRNVNCDESEQYYEKNMESTVGSTHDMMERVRQMMEYPMKTITKALQQGQGEAPILQSKRIHQSLSKDLSHESGVLSKPAAVKPISVDQVQVTSDEKSARGEAVKSEPLSITSEGDDIYVNSLGELSSDPGINFDHTNAHIIAEYPREYHYKKQMNFAERVNSGLNELSDLSSNGNENEVLAPEYIKQIRNTNEEATQLDLVSNINNLLDEVSTDLDPSVSGYQAMAPQKVKQPFRFLSRGFATQGKGTTSYVYNRPKQTESTVRFTPNEIPIDTHKDSGHKLKLGEDKSSTTSTTEAAPHDDEYVGEYLLIAPTLSPADEAEAVAFQITTTPTPEPDLTDATPEISTTIATNSVVAVPLGLLEPPILPSTDDINEFPAIESIGQAAALTAAIPEEGVIGSQAKGVELNDQSEKVDVNQQAEKLLLAGVKLTSHDGETNNLSADATTIPVVAAISSTPAMSTSTETVTEISSTQERIRGYRRNSQKQRAGEAATLKRQHHSQLYERRTNLRPLVRSTTPRSTTPRTTTTTTTSVGTTLKPTRSYLERLAASRLRLSRLSAATRHTTSSTSTTTSTSTPSSTSTTTTTTPSPLAHVRGGADSGPNKKLTVRNIEKDTSSVNLLQSSDSKATWESVHSNLQRFQVQRGNRVYTPATRSTPASNTTPTTIQHASRSTTEATPVRSSANRGRNRYNSYKTQVQRTRGTTTPRTTSRTTAATTTTTPVTPQRTTPTALSTLAQQISALASNYNHGYSYTATSVTQAPRRQPNAAQINNSNNIHINDNTHNTPAQTFAAPIVSGTQDSSSAFLPFDKLTRAIVDDSNLQNFKVTHTKATPSRGPSTYQAGRPQQRVAKPSVDRIAAATVTNSYSYLKPVAPVAAEVPQVKPPGIVIARAEGQRIQPNSVSNVISSLVRQPQVKVTQSSSYVSLNDFLNNKFRDAGAAATLQQQQQQQHQQQQQQHQQQQQQHQQLQQQQPLQQQQQQQLSFIAQQYQQHQQYFHQAQQRPTIQSIQQPYLTPNIFVPYQQQQQLLPQFPPLTQVAAEPATYSVIGNSRTQNTDRHLNVQLPALANGLIPAPTLQVAQRRSDPNIAQLKLGSRADKGRETDFYRGATSYEVAQNSVGRLPNDITHQMRRRVRHY</sequence>
<reference evidence="5" key="1">
    <citation type="submission" date="2025-08" db="UniProtKB">
        <authorList>
            <consortium name="RefSeq"/>
        </authorList>
    </citation>
    <scope>IDENTIFICATION</scope>
    <source>
        <strain evidence="5">11010-0011.00</strain>
        <tissue evidence="5">Whole body</tissue>
    </source>
</reference>
<feature type="region of interest" description="Disordered" evidence="2">
    <location>
        <begin position="404"/>
        <end position="435"/>
    </location>
</feature>
<dbReference type="PANTHER" id="PTHR22933:SF42">
    <property type="entry name" value="FI18455P1-RELATED"/>
    <property type="match status" value="1"/>
</dbReference>
<dbReference type="SUPFAM" id="SSF57625">
    <property type="entry name" value="Invertebrate chitin-binding proteins"/>
    <property type="match status" value="1"/>
</dbReference>
<name>A0A6J2U948_DROLE</name>
<dbReference type="RefSeq" id="XP_030384849.1">
    <property type="nucleotide sequence ID" value="XM_030528989.1"/>
</dbReference>
<feature type="region of interest" description="Disordered" evidence="2">
    <location>
        <begin position="785"/>
        <end position="862"/>
    </location>
</feature>
<feature type="domain" description="Chitin-binding type-2" evidence="3">
    <location>
        <begin position="81"/>
        <end position="142"/>
    </location>
</feature>
<feature type="compositionally biased region" description="Polar residues" evidence="2">
    <location>
        <begin position="787"/>
        <end position="829"/>
    </location>
</feature>
<dbReference type="GO" id="GO:0008061">
    <property type="term" value="F:chitin binding"/>
    <property type="evidence" value="ECO:0007669"/>
    <property type="project" value="InterPro"/>
</dbReference>
<feature type="compositionally biased region" description="Low complexity" evidence="2">
    <location>
        <begin position="691"/>
        <end position="725"/>
    </location>
</feature>
<feature type="compositionally biased region" description="Low complexity" evidence="2">
    <location>
        <begin position="649"/>
        <end position="677"/>
    </location>
</feature>
<dbReference type="AlphaFoldDB" id="A0A6J2U948"/>
<feature type="coiled-coil region" evidence="1">
    <location>
        <begin position="1078"/>
        <end position="1106"/>
    </location>
</feature>
<dbReference type="Gene3D" id="2.170.140.10">
    <property type="entry name" value="Chitin binding domain"/>
    <property type="match status" value="1"/>
</dbReference>
<dbReference type="Pfam" id="PF01607">
    <property type="entry name" value="CBM_14"/>
    <property type="match status" value="1"/>
</dbReference>
<accession>A0A6J2U948</accession>
<feature type="region of interest" description="Disordered" evidence="2">
    <location>
        <begin position="605"/>
        <end position="677"/>
    </location>
</feature>
<keyword evidence="4" id="KW-1185">Reference proteome</keyword>
<organism evidence="4 5">
    <name type="scientific">Drosophila lebanonensis</name>
    <name type="common">Fruit fly</name>
    <name type="synonym">Scaptodrosophila lebanonensis</name>
    <dbReference type="NCBI Taxonomy" id="7225"/>
    <lineage>
        <taxon>Eukaryota</taxon>
        <taxon>Metazoa</taxon>
        <taxon>Ecdysozoa</taxon>
        <taxon>Arthropoda</taxon>
        <taxon>Hexapoda</taxon>
        <taxon>Insecta</taxon>
        <taxon>Pterygota</taxon>
        <taxon>Neoptera</taxon>
        <taxon>Endopterygota</taxon>
        <taxon>Diptera</taxon>
        <taxon>Brachycera</taxon>
        <taxon>Muscomorpha</taxon>
        <taxon>Ephydroidea</taxon>
        <taxon>Drosophilidae</taxon>
        <taxon>Scaptodrosophila</taxon>
    </lineage>
</organism>
<dbReference type="PANTHER" id="PTHR22933">
    <property type="entry name" value="FI18007P1-RELATED"/>
    <property type="match status" value="1"/>
</dbReference>
<feature type="region of interest" description="Disordered" evidence="2">
    <location>
        <begin position="691"/>
        <end position="740"/>
    </location>
</feature>
<evidence type="ECO:0000259" key="3">
    <source>
        <dbReference type="PROSITE" id="PS50940"/>
    </source>
</evidence>
<dbReference type="PROSITE" id="PS50940">
    <property type="entry name" value="CHIT_BIND_II"/>
    <property type="match status" value="1"/>
</dbReference>
<protein>
    <submittedName>
        <fullName evidence="5">Uncharacterized protein YMR317W</fullName>
    </submittedName>
</protein>
<dbReference type="GeneID" id="115632012"/>
<feature type="compositionally biased region" description="Low complexity" evidence="2">
    <location>
        <begin position="830"/>
        <end position="862"/>
    </location>
</feature>
<feature type="compositionally biased region" description="Basic and acidic residues" evidence="2">
    <location>
        <begin position="407"/>
        <end position="424"/>
    </location>
</feature>
<evidence type="ECO:0000313" key="4">
    <source>
        <dbReference type="Proteomes" id="UP000504634"/>
    </source>
</evidence>
<evidence type="ECO:0000256" key="2">
    <source>
        <dbReference type="SAM" id="MobiDB-lite"/>
    </source>
</evidence>
<evidence type="ECO:0000313" key="5">
    <source>
        <dbReference type="RefSeq" id="XP_030384849.1"/>
    </source>
</evidence>
<dbReference type="Proteomes" id="UP000504634">
    <property type="component" value="Unplaced"/>
</dbReference>
<proteinExistence type="predicted"/>
<gene>
    <name evidence="5" type="primary">LOC115632012</name>
</gene>
<dbReference type="InterPro" id="IPR002557">
    <property type="entry name" value="Chitin-bd_dom"/>
</dbReference>
<keyword evidence="1" id="KW-0175">Coiled coil</keyword>
<dbReference type="SMART" id="SM00494">
    <property type="entry name" value="ChtBD2"/>
    <property type="match status" value="1"/>
</dbReference>
<dbReference type="GO" id="GO:0005576">
    <property type="term" value="C:extracellular region"/>
    <property type="evidence" value="ECO:0007669"/>
    <property type="project" value="InterPro"/>
</dbReference>
<dbReference type="OrthoDB" id="6514762at2759"/>
<dbReference type="InterPro" id="IPR052976">
    <property type="entry name" value="Scoloptoxin-like"/>
</dbReference>